<dbReference type="InterPro" id="IPR029033">
    <property type="entry name" value="His_PPase_superfam"/>
</dbReference>
<sequence>MTTFYLVRHGQSEWNAHDNKYCGLSDIGLSELGKKQALQAGEYLQNVDFDAAYSSTLSRAYDTARLILQNREITVQQDARIVETDFGLWEGKKLEDFSKEYPDNWSHWLEDPYTTRAGIEGENGSEVYKRFRAFIDEKTEQHPNETILIVAHSLAIRFFVAGTLEIPFRNYRMIPQENTGITIYKNSDDDSRFHAINVNTHLQNLK</sequence>
<evidence type="ECO:0000256" key="2">
    <source>
        <dbReference type="PIRSR" id="PIRSR613078-2"/>
    </source>
</evidence>
<evidence type="ECO:0000256" key="1">
    <source>
        <dbReference type="PIRSR" id="PIRSR613078-1"/>
    </source>
</evidence>
<dbReference type="STRING" id="363870.NG54_14315"/>
<feature type="binding site" evidence="2">
    <location>
        <position position="59"/>
    </location>
    <ligand>
        <name>substrate</name>
    </ligand>
</feature>
<feature type="active site" description="Tele-phosphohistidine intermediate" evidence="1">
    <location>
        <position position="9"/>
    </location>
</feature>
<gene>
    <name evidence="4" type="ORF">G4D61_03880</name>
    <name evidence="3" type="ORF">NG54_14315</name>
</gene>
<reference evidence="4" key="2">
    <citation type="submission" date="2020-02" db="EMBL/GenBank/DDBJ databases">
        <authorList>
            <person name="Feng H."/>
        </authorList>
    </citation>
    <scope>NUCLEOTIDE SEQUENCE [LARGE SCALE GENOMIC DNA]</scope>
    <source>
        <strain evidence="4">Gsoil 114</strain>
    </source>
</reference>
<dbReference type="RefSeq" id="WP_025730397.1">
    <property type="nucleotide sequence ID" value="NZ_JAAIWK010000004.1"/>
</dbReference>
<evidence type="ECO:0000313" key="4">
    <source>
        <dbReference type="EMBL" id="NEY19109.1"/>
    </source>
</evidence>
<evidence type="ECO:0000313" key="3">
    <source>
        <dbReference type="EMBL" id="KHD84630.1"/>
    </source>
</evidence>
<dbReference type="PANTHER" id="PTHR48100">
    <property type="entry name" value="BROAD-SPECIFICITY PHOSPHATASE YOR283W-RELATED"/>
    <property type="match status" value="1"/>
</dbReference>
<dbReference type="InterPro" id="IPR013078">
    <property type="entry name" value="His_Pase_superF_clade-1"/>
</dbReference>
<evidence type="ECO:0000313" key="6">
    <source>
        <dbReference type="Proteomes" id="UP000476934"/>
    </source>
</evidence>
<feature type="active site" description="Proton donor/acceptor" evidence="1">
    <location>
        <position position="83"/>
    </location>
</feature>
<dbReference type="GO" id="GO:0016791">
    <property type="term" value="F:phosphatase activity"/>
    <property type="evidence" value="ECO:0007669"/>
    <property type="project" value="TreeGrafter"/>
</dbReference>
<name>A0A0A6V957_9BACI</name>
<dbReference type="CDD" id="cd07067">
    <property type="entry name" value="HP_PGM_like"/>
    <property type="match status" value="1"/>
</dbReference>
<accession>A0A0A6V957</accession>
<proteinExistence type="predicted"/>
<dbReference type="Gene3D" id="3.40.50.1240">
    <property type="entry name" value="Phosphoglycerate mutase-like"/>
    <property type="match status" value="1"/>
</dbReference>
<dbReference type="InterPro" id="IPR050275">
    <property type="entry name" value="PGM_Phosphatase"/>
</dbReference>
<evidence type="ECO:0000313" key="5">
    <source>
        <dbReference type="Proteomes" id="UP000030588"/>
    </source>
</evidence>
<dbReference type="AlphaFoldDB" id="A0A0A6V957"/>
<organism evidence="3 5">
    <name type="scientific">Heyndrickxia ginsengihumi</name>
    <dbReference type="NCBI Taxonomy" id="363870"/>
    <lineage>
        <taxon>Bacteria</taxon>
        <taxon>Bacillati</taxon>
        <taxon>Bacillota</taxon>
        <taxon>Bacilli</taxon>
        <taxon>Bacillales</taxon>
        <taxon>Bacillaceae</taxon>
        <taxon>Heyndrickxia</taxon>
    </lineage>
</organism>
<dbReference type="EMBL" id="JAAIWK010000004">
    <property type="protein sequence ID" value="NEY19109.1"/>
    <property type="molecule type" value="Genomic_DNA"/>
</dbReference>
<dbReference type="SUPFAM" id="SSF53254">
    <property type="entry name" value="Phosphoglycerate mutase-like"/>
    <property type="match status" value="1"/>
</dbReference>
<dbReference type="OrthoDB" id="9782128at2"/>
<protein>
    <submittedName>
        <fullName evidence="4">Histidine phosphatase family protein</fullName>
    </submittedName>
    <submittedName>
        <fullName evidence="3">Phosphoglycerate mutase</fullName>
    </submittedName>
</protein>
<dbReference type="Proteomes" id="UP000030588">
    <property type="component" value="Unassembled WGS sequence"/>
</dbReference>
<dbReference type="PROSITE" id="PS00175">
    <property type="entry name" value="PG_MUTASE"/>
    <property type="match status" value="1"/>
</dbReference>
<dbReference type="Pfam" id="PF00300">
    <property type="entry name" value="His_Phos_1"/>
    <property type="match status" value="1"/>
</dbReference>
<reference evidence="4 6" key="3">
    <citation type="submission" date="2020-03" db="EMBL/GenBank/DDBJ databases">
        <title>Bacillus aquiflavi sp. nov., isolated from yellow water of strong flavor Chinese baijiu in Yibin region of China.</title>
        <authorList>
            <person name="Xie J."/>
        </authorList>
    </citation>
    <scope>NUCLEOTIDE SEQUENCE [LARGE SCALE GENOMIC DNA]</scope>
    <source>
        <strain evidence="4 6">Gsoil 114</strain>
    </source>
</reference>
<feature type="binding site" evidence="2">
    <location>
        <begin position="8"/>
        <end position="15"/>
    </location>
    <ligand>
        <name>substrate</name>
    </ligand>
</feature>
<dbReference type="SMART" id="SM00855">
    <property type="entry name" value="PGAM"/>
    <property type="match status" value="1"/>
</dbReference>
<dbReference type="InterPro" id="IPR001345">
    <property type="entry name" value="PG/BPGM_mutase_AS"/>
</dbReference>
<reference evidence="3 5" key="1">
    <citation type="submission" date="2014-10" db="EMBL/GenBank/DDBJ databases">
        <title>Draft genome of phytase producing Bacillus ginsengihumi strain M2.11.</title>
        <authorList>
            <person name="Toymentseva A."/>
            <person name="Boulygina E.A."/>
            <person name="Kazakov S.V."/>
            <person name="Kayumov I."/>
            <person name="Suleimanova A.D."/>
            <person name="Mardanova A.M."/>
            <person name="Maria S.N."/>
            <person name="Sergey M.Y."/>
            <person name="Sharipova M.R."/>
        </authorList>
    </citation>
    <scope>NUCLEOTIDE SEQUENCE [LARGE SCALE GENOMIC DNA]</scope>
    <source>
        <strain evidence="3 5">M2.11</strain>
    </source>
</reference>
<dbReference type="EMBL" id="JRUN01000049">
    <property type="protein sequence ID" value="KHD84630.1"/>
    <property type="molecule type" value="Genomic_DNA"/>
</dbReference>
<comment type="caution">
    <text evidence="3">The sequence shown here is derived from an EMBL/GenBank/DDBJ whole genome shotgun (WGS) entry which is preliminary data.</text>
</comment>
<dbReference type="Proteomes" id="UP000476934">
    <property type="component" value="Unassembled WGS sequence"/>
</dbReference>
<keyword evidence="6" id="KW-1185">Reference proteome</keyword>